<dbReference type="InterPro" id="IPR044852">
    <property type="entry name" value="WBP2-like"/>
</dbReference>
<dbReference type="Proteomes" id="UP000664169">
    <property type="component" value="Unassembled WGS sequence"/>
</dbReference>
<gene>
    <name evidence="2" type="ORF">GOMPHAMPRED_000843</name>
</gene>
<dbReference type="OrthoDB" id="1259151at2759"/>
<dbReference type="PANTHER" id="PTHR31606">
    <property type="entry name" value="WW DOMAIN BINDING PROTEIN 2, ISOFORM E"/>
    <property type="match status" value="1"/>
</dbReference>
<organism evidence="2 3">
    <name type="scientific">Gomphillus americanus</name>
    <dbReference type="NCBI Taxonomy" id="1940652"/>
    <lineage>
        <taxon>Eukaryota</taxon>
        <taxon>Fungi</taxon>
        <taxon>Dikarya</taxon>
        <taxon>Ascomycota</taxon>
        <taxon>Pezizomycotina</taxon>
        <taxon>Lecanoromycetes</taxon>
        <taxon>OSLEUM clade</taxon>
        <taxon>Ostropomycetidae</taxon>
        <taxon>Ostropales</taxon>
        <taxon>Graphidaceae</taxon>
        <taxon>Gomphilloideae</taxon>
        <taxon>Gomphillus</taxon>
    </lineage>
</organism>
<dbReference type="SUPFAM" id="SSF50729">
    <property type="entry name" value="PH domain-like"/>
    <property type="match status" value="1"/>
</dbReference>
<dbReference type="GO" id="GO:0005634">
    <property type="term" value="C:nucleus"/>
    <property type="evidence" value="ECO:0007669"/>
    <property type="project" value="TreeGrafter"/>
</dbReference>
<dbReference type="GO" id="GO:0003713">
    <property type="term" value="F:transcription coactivator activity"/>
    <property type="evidence" value="ECO:0007669"/>
    <property type="project" value="InterPro"/>
</dbReference>
<comment type="caution">
    <text evidence="2">The sequence shown here is derived from an EMBL/GenBank/DDBJ whole genome shotgun (WGS) entry which is preliminary data.</text>
</comment>
<dbReference type="EMBL" id="CAJPDQ010000010">
    <property type="protein sequence ID" value="CAF9915754.1"/>
    <property type="molecule type" value="Genomic_DNA"/>
</dbReference>
<dbReference type="CDD" id="cd13214">
    <property type="entry name" value="PH-GRAM_WBP2"/>
    <property type="match status" value="1"/>
</dbReference>
<proteinExistence type="predicted"/>
<dbReference type="AlphaFoldDB" id="A0A8H3F0A0"/>
<evidence type="ECO:0000313" key="2">
    <source>
        <dbReference type="EMBL" id="CAF9915754.1"/>
    </source>
</evidence>
<dbReference type="PANTHER" id="PTHR31606:SF1">
    <property type="entry name" value="WW DOMAIN BINDING PROTEIN 2, ISOFORM E"/>
    <property type="match status" value="1"/>
</dbReference>
<accession>A0A8H3F0A0</accession>
<feature type="region of interest" description="Disordered" evidence="1">
    <location>
        <begin position="219"/>
        <end position="271"/>
    </location>
</feature>
<protein>
    <submittedName>
        <fullName evidence="2">Uncharacterized protein</fullName>
    </submittedName>
</protein>
<reference evidence="2" key="1">
    <citation type="submission" date="2021-03" db="EMBL/GenBank/DDBJ databases">
        <authorList>
            <person name="Tagirdzhanova G."/>
        </authorList>
    </citation>
    <scope>NUCLEOTIDE SEQUENCE</scope>
</reference>
<sequence length="271" mass="28808">MSINWVMLDEQKNFILLPKERVLYTSPPRTSFSLTTANTYPGKTPLSIQSSAGKAYITNQRLVYLPSSQASTSGTPGVGGQLESFAAPLLNLQDSHVTAPFFGPNAWLAAVRPVTGGGIPANHAYVELKLVFKDGGAFDFQTTYERVREHVLNAIDMAQESGRNVRDAMGDVGGEELPAYEETCTHAAANVLNGTSSGGVARNQASTAGLGRSHLLNGNGFVVPPSGPPPRLVNQHAQSMAVPNEDPPGYEDAQQAGIANSLEESVRRESS</sequence>
<evidence type="ECO:0000313" key="3">
    <source>
        <dbReference type="Proteomes" id="UP000664169"/>
    </source>
</evidence>
<name>A0A8H3F0A0_9LECA</name>
<keyword evidence="3" id="KW-1185">Reference proteome</keyword>
<dbReference type="GO" id="GO:0031490">
    <property type="term" value="F:chromatin DNA binding"/>
    <property type="evidence" value="ECO:0007669"/>
    <property type="project" value="TreeGrafter"/>
</dbReference>
<evidence type="ECO:0000256" key="1">
    <source>
        <dbReference type="SAM" id="MobiDB-lite"/>
    </source>
</evidence>